<evidence type="ECO:0000313" key="2">
    <source>
        <dbReference type="EMBL" id="KAK3369213.1"/>
    </source>
</evidence>
<dbReference type="EMBL" id="JAULSN010000006">
    <property type="protein sequence ID" value="KAK3369213.1"/>
    <property type="molecule type" value="Genomic_DNA"/>
</dbReference>
<reference evidence="2" key="2">
    <citation type="submission" date="2023-06" db="EMBL/GenBank/DDBJ databases">
        <authorList>
            <consortium name="Lawrence Berkeley National Laboratory"/>
            <person name="Haridas S."/>
            <person name="Hensen N."/>
            <person name="Bonometti L."/>
            <person name="Westerberg I."/>
            <person name="Brannstrom I.O."/>
            <person name="Guillou S."/>
            <person name="Cros-Aarteil S."/>
            <person name="Calhoun S."/>
            <person name="Kuo A."/>
            <person name="Mondo S."/>
            <person name="Pangilinan J."/>
            <person name="Riley R."/>
            <person name="Labutti K."/>
            <person name="Andreopoulos B."/>
            <person name="Lipzen A."/>
            <person name="Chen C."/>
            <person name="Yanf M."/>
            <person name="Daum C."/>
            <person name="Ng V."/>
            <person name="Clum A."/>
            <person name="Steindorff A."/>
            <person name="Ohm R."/>
            <person name="Martin F."/>
            <person name="Silar P."/>
            <person name="Natvig D."/>
            <person name="Lalanne C."/>
            <person name="Gautier V."/>
            <person name="Ament-Velasquez S.L."/>
            <person name="Kruys A."/>
            <person name="Hutchinson M.I."/>
            <person name="Powell A.J."/>
            <person name="Barry K."/>
            <person name="Miller A.N."/>
            <person name="Grigoriev I.V."/>
            <person name="Debuchy R."/>
            <person name="Gladieux P."/>
            <person name="Thoren M.H."/>
            <person name="Johannesson H."/>
        </authorList>
    </citation>
    <scope>NUCLEOTIDE SEQUENCE</scope>
    <source>
        <strain evidence="2">CBS 958.72</strain>
    </source>
</reference>
<gene>
    <name evidence="2" type="ORF">B0T24DRAFT_356814</name>
</gene>
<accession>A0AAE0K349</accession>
<proteinExistence type="predicted"/>
<feature type="region of interest" description="Disordered" evidence="1">
    <location>
        <begin position="1"/>
        <end position="23"/>
    </location>
</feature>
<protein>
    <submittedName>
        <fullName evidence="2">Uncharacterized protein</fullName>
    </submittedName>
</protein>
<organism evidence="2 3">
    <name type="scientific">Lasiosphaeria ovina</name>
    <dbReference type="NCBI Taxonomy" id="92902"/>
    <lineage>
        <taxon>Eukaryota</taxon>
        <taxon>Fungi</taxon>
        <taxon>Dikarya</taxon>
        <taxon>Ascomycota</taxon>
        <taxon>Pezizomycotina</taxon>
        <taxon>Sordariomycetes</taxon>
        <taxon>Sordariomycetidae</taxon>
        <taxon>Sordariales</taxon>
        <taxon>Lasiosphaeriaceae</taxon>
        <taxon>Lasiosphaeria</taxon>
    </lineage>
</organism>
<reference evidence="2" key="1">
    <citation type="journal article" date="2023" name="Mol. Phylogenet. Evol.">
        <title>Genome-scale phylogeny and comparative genomics of the fungal order Sordariales.</title>
        <authorList>
            <person name="Hensen N."/>
            <person name="Bonometti L."/>
            <person name="Westerberg I."/>
            <person name="Brannstrom I.O."/>
            <person name="Guillou S."/>
            <person name="Cros-Aarteil S."/>
            <person name="Calhoun S."/>
            <person name="Haridas S."/>
            <person name="Kuo A."/>
            <person name="Mondo S."/>
            <person name="Pangilinan J."/>
            <person name="Riley R."/>
            <person name="LaButti K."/>
            <person name="Andreopoulos B."/>
            <person name="Lipzen A."/>
            <person name="Chen C."/>
            <person name="Yan M."/>
            <person name="Daum C."/>
            <person name="Ng V."/>
            <person name="Clum A."/>
            <person name="Steindorff A."/>
            <person name="Ohm R.A."/>
            <person name="Martin F."/>
            <person name="Silar P."/>
            <person name="Natvig D.O."/>
            <person name="Lalanne C."/>
            <person name="Gautier V."/>
            <person name="Ament-Velasquez S.L."/>
            <person name="Kruys A."/>
            <person name="Hutchinson M.I."/>
            <person name="Powell A.J."/>
            <person name="Barry K."/>
            <person name="Miller A.N."/>
            <person name="Grigoriev I.V."/>
            <person name="Debuchy R."/>
            <person name="Gladieux P."/>
            <person name="Hiltunen Thoren M."/>
            <person name="Johannesson H."/>
        </authorList>
    </citation>
    <scope>NUCLEOTIDE SEQUENCE</scope>
    <source>
        <strain evidence="2">CBS 958.72</strain>
    </source>
</reference>
<sequence>MWEGGVQYHTRSDRQTTGSKGNGWPSSVIGSFFSSPPPSFSARDAQSVTAVAVRCTLHLAASLNADFWLRPTSSLGKSGAFGTERQVSGNQGASGTDSKVIKFNRTRPVGRSSCYVCASMPMASAPRQNLRGKPEQSSWASARYCRTSPAILRGKECGSQVSHPGPSSGRLGFTPNCLLVKLSPTPIPTPSFMILLDPDTPIHLRSSDGDTFDTVATH</sequence>
<evidence type="ECO:0000256" key="1">
    <source>
        <dbReference type="SAM" id="MobiDB-lite"/>
    </source>
</evidence>
<comment type="caution">
    <text evidence="2">The sequence shown here is derived from an EMBL/GenBank/DDBJ whole genome shotgun (WGS) entry which is preliminary data.</text>
</comment>
<keyword evidence="3" id="KW-1185">Reference proteome</keyword>
<name>A0AAE0K349_9PEZI</name>
<dbReference type="Proteomes" id="UP001287356">
    <property type="component" value="Unassembled WGS sequence"/>
</dbReference>
<dbReference type="AlphaFoldDB" id="A0AAE0K349"/>
<evidence type="ECO:0000313" key="3">
    <source>
        <dbReference type="Proteomes" id="UP001287356"/>
    </source>
</evidence>